<evidence type="ECO:0000313" key="1">
    <source>
        <dbReference type="EMBL" id="KAK1803224.1"/>
    </source>
</evidence>
<comment type="caution">
    <text evidence="1">The sequence shown here is derived from an EMBL/GenBank/DDBJ whole genome shotgun (WGS) entry which is preliminary data.</text>
</comment>
<protein>
    <submittedName>
        <fullName evidence="1">Uncharacterized protein</fullName>
    </submittedName>
</protein>
<dbReference type="Proteomes" id="UP001239994">
    <property type="component" value="Unassembled WGS sequence"/>
</dbReference>
<reference evidence="1" key="1">
    <citation type="submission" date="2023-03" db="EMBL/GenBank/DDBJ databases">
        <title>Electrophorus voltai genome.</title>
        <authorList>
            <person name="Bian C."/>
        </authorList>
    </citation>
    <scope>NUCLEOTIDE SEQUENCE</scope>
    <source>
        <strain evidence="1">CB-2022</strain>
        <tissue evidence="1">Muscle</tissue>
    </source>
</reference>
<name>A0AAD9E3K8_9TELE</name>
<dbReference type="AlphaFoldDB" id="A0AAD9E3K8"/>
<evidence type="ECO:0000313" key="2">
    <source>
        <dbReference type="Proteomes" id="UP001239994"/>
    </source>
</evidence>
<sequence>MCSAVSRNLQEYIVTGNEKQVSPVKRQVIVGRGPAVNQAASATRDDLQQQACATAKHSSNHILTSAGATTTEGFVGRDDELAYKEEVQQLTDRCKVNSPPLNVDKTKEMVVDFMKGQSDHSLLIIDRTCGNRHECQVPWYSPSGEPLMDPQHQLHSQGREAVTLLTEELEESSSSHHHPHHILQSILSTCFTTWFWSCTILDLKTQEQTAQH</sequence>
<accession>A0AAD9E3K8</accession>
<dbReference type="EMBL" id="JAROKS010000006">
    <property type="protein sequence ID" value="KAK1803224.1"/>
    <property type="molecule type" value="Genomic_DNA"/>
</dbReference>
<proteinExistence type="predicted"/>
<organism evidence="1 2">
    <name type="scientific">Electrophorus voltai</name>
    <dbReference type="NCBI Taxonomy" id="2609070"/>
    <lineage>
        <taxon>Eukaryota</taxon>
        <taxon>Metazoa</taxon>
        <taxon>Chordata</taxon>
        <taxon>Craniata</taxon>
        <taxon>Vertebrata</taxon>
        <taxon>Euteleostomi</taxon>
        <taxon>Actinopterygii</taxon>
        <taxon>Neopterygii</taxon>
        <taxon>Teleostei</taxon>
        <taxon>Ostariophysi</taxon>
        <taxon>Gymnotiformes</taxon>
        <taxon>Gymnotoidei</taxon>
        <taxon>Gymnotidae</taxon>
        <taxon>Electrophorus</taxon>
    </lineage>
</organism>
<keyword evidence="2" id="KW-1185">Reference proteome</keyword>
<gene>
    <name evidence="1" type="ORF">P4O66_021228</name>
</gene>